<evidence type="ECO:0000313" key="5">
    <source>
        <dbReference type="EMBL" id="MDH8679121.1"/>
    </source>
</evidence>
<comment type="cofactor">
    <cofactor evidence="1">
        <name>pyridoxal 5'-phosphate</name>
        <dbReference type="ChEBI" id="CHEBI:597326"/>
    </cofactor>
</comment>
<dbReference type="EMBL" id="JARYZI010000009">
    <property type="protein sequence ID" value="MDH8679121.1"/>
    <property type="molecule type" value="Genomic_DNA"/>
</dbReference>
<reference evidence="5 6" key="1">
    <citation type="submission" date="2023-04" db="EMBL/GenBank/DDBJ databases">
        <title>Fusibacter bizertensis strain WBS, isolated from littoral bottom sediments of the Arctic seas - biochemical and genomic analysis.</title>
        <authorList>
            <person name="Brioukhanov A.L."/>
        </authorList>
    </citation>
    <scope>NUCLEOTIDE SEQUENCE [LARGE SCALE GENOMIC DNA]</scope>
    <source>
        <strain evidence="5 6">WBS</strain>
    </source>
</reference>
<dbReference type="PANTHER" id="PTHR48097">
    <property type="entry name" value="L-THREONINE ALDOLASE-RELATED"/>
    <property type="match status" value="1"/>
</dbReference>
<evidence type="ECO:0000256" key="2">
    <source>
        <dbReference type="ARBA" id="ARBA00006966"/>
    </source>
</evidence>
<proteinExistence type="inferred from homology"/>
<dbReference type="CDD" id="cd06502">
    <property type="entry name" value="TA_like"/>
    <property type="match status" value="1"/>
</dbReference>
<dbReference type="Pfam" id="PF01212">
    <property type="entry name" value="Beta_elim_lyase"/>
    <property type="match status" value="1"/>
</dbReference>
<dbReference type="PIRSF" id="PIRSF017617">
    <property type="entry name" value="Thr_aldolase"/>
    <property type="match status" value="1"/>
</dbReference>
<dbReference type="InterPro" id="IPR015421">
    <property type="entry name" value="PyrdxlP-dep_Trfase_major"/>
</dbReference>
<dbReference type="Gene3D" id="3.90.1150.10">
    <property type="entry name" value="Aspartate Aminotransferase, domain 1"/>
    <property type="match status" value="1"/>
</dbReference>
<name>A0ABT6NFE2_9FIRM</name>
<evidence type="ECO:0000256" key="1">
    <source>
        <dbReference type="ARBA" id="ARBA00001933"/>
    </source>
</evidence>
<dbReference type="InterPro" id="IPR015422">
    <property type="entry name" value="PyrdxlP-dep_Trfase_small"/>
</dbReference>
<dbReference type="SUPFAM" id="SSF53383">
    <property type="entry name" value="PLP-dependent transferases"/>
    <property type="match status" value="1"/>
</dbReference>
<dbReference type="NCBIfam" id="NF041359">
    <property type="entry name" value="GntG_guanitoxin"/>
    <property type="match status" value="1"/>
</dbReference>
<dbReference type="InterPro" id="IPR015424">
    <property type="entry name" value="PyrdxlP-dep_Trfase"/>
</dbReference>
<feature type="domain" description="Aromatic amino acid beta-eliminating lyase/threonine aldolase" evidence="4">
    <location>
        <begin position="5"/>
        <end position="286"/>
    </location>
</feature>
<organism evidence="5 6">
    <name type="scientific">Fusibacter bizertensis</name>
    <dbReference type="NCBI Taxonomy" id="1488331"/>
    <lineage>
        <taxon>Bacteria</taxon>
        <taxon>Bacillati</taxon>
        <taxon>Bacillota</taxon>
        <taxon>Clostridia</taxon>
        <taxon>Eubacteriales</taxon>
        <taxon>Eubacteriales Family XII. Incertae Sedis</taxon>
        <taxon>Fusibacter</taxon>
    </lineage>
</organism>
<protein>
    <submittedName>
        <fullName evidence="5">Low specificity L-threonine aldolase</fullName>
    </submittedName>
</protein>
<comment type="similarity">
    <text evidence="2">Belongs to the threonine aldolase family.</text>
</comment>
<dbReference type="Proteomes" id="UP001158045">
    <property type="component" value="Unassembled WGS sequence"/>
</dbReference>
<dbReference type="PANTHER" id="PTHR48097:SF9">
    <property type="entry name" value="L-THREONINE ALDOLASE"/>
    <property type="match status" value="1"/>
</dbReference>
<keyword evidence="6" id="KW-1185">Reference proteome</keyword>
<evidence type="ECO:0000313" key="6">
    <source>
        <dbReference type="Proteomes" id="UP001158045"/>
    </source>
</evidence>
<keyword evidence="3" id="KW-0663">Pyridoxal phosphate</keyword>
<dbReference type="Gene3D" id="3.40.640.10">
    <property type="entry name" value="Type I PLP-dependent aspartate aminotransferase-like (Major domain)"/>
    <property type="match status" value="1"/>
</dbReference>
<evidence type="ECO:0000256" key="3">
    <source>
        <dbReference type="ARBA" id="ARBA00022898"/>
    </source>
</evidence>
<dbReference type="InterPro" id="IPR001597">
    <property type="entry name" value="ArAA_b-elim_lyase/Thr_aldolase"/>
</dbReference>
<sequence length="342" mass="37661">MQYFDFRSDTVTLPTDEMRRAMFEAEVGDDVYGDDPTVKALEERSANLLGKEAALFVPSGTFGNQLAILTHTKRGDEVILGDACHIMMHEVGAAAVIAGVQLRQVPTINGSMTAKDVERLIRTEDIHYPDTGLICIENAHSSGSVIKLSEMKTIYKIAKEHAIPVHLDGARLFNAAHVLGVEASELAEYADSIMFCLSKGLCAPVGSMLVGSKAFIEKARKNRKLMGGGLRQAGFLAAAGLVAVDHMVMRLQEDHELAQYLAEKLNEIEGVHVLEDRLDINMVFCHIRLKISEEDFVSRLLNSGIKINGSEDGEFRFVTNYWTPKASVDLLVKNIKNIMGEQ</sequence>
<dbReference type="InterPro" id="IPR023603">
    <property type="entry name" value="Low_specificity_L-TA-like"/>
</dbReference>
<accession>A0ABT6NFE2</accession>
<gene>
    <name evidence="5" type="ORF">QE109_13255</name>
</gene>
<comment type="caution">
    <text evidence="5">The sequence shown here is derived from an EMBL/GenBank/DDBJ whole genome shotgun (WGS) entry which is preliminary data.</text>
</comment>
<dbReference type="RefSeq" id="WP_281095018.1">
    <property type="nucleotide sequence ID" value="NZ_JARYZI010000009.1"/>
</dbReference>
<evidence type="ECO:0000259" key="4">
    <source>
        <dbReference type="Pfam" id="PF01212"/>
    </source>
</evidence>